<dbReference type="AlphaFoldDB" id="E0RS58"/>
<dbReference type="CDD" id="cd24048">
    <property type="entry name" value="ASKHA_NBD_FtsA"/>
    <property type="match status" value="1"/>
</dbReference>
<dbReference type="InterPro" id="IPR043129">
    <property type="entry name" value="ATPase_NBD"/>
</dbReference>
<protein>
    <recommendedName>
        <fullName evidence="5 6">Cell division protein FtsA</fullName>
    </recommendedName>
</protein>
<sequence>MDPVVVGLDIGTTQVRSLIAELSERGELEVTGVGRAVSPGLRRGVVINIDATLEAVREAIEHAEMMAGREVEDVFTGIAGTHIEGINSKGVVAVSPRGKERKVSQEDIVRVLDAAKALGLPMDREILHAIPQEYTVDEQDHIKDPLNILGVRLEADVHIITGSVTASQNLIKCVQRAGYDVHGLFLEALAAGKAVLTEDEKDLGVVHIDIGGGTTDVVVYLGGAPYLTGAIPIGAAQVTSDLSIMLETPFEAAERLKRQSGCCFLPLVEDEEVIIPGVGGRPPLATSRAEVVHIIQARMTEIYELILEKIQKKGYLPHVGGGVVLTGGGALLEGASELAMEVFGKPARVGYPMGVKGLPPEFETPEFATAVGLLLFGKEVLLEEGVRPLSQRRSSWFSSIGQWLKNFFE</sequence>
<evidence type="ECO:0000256" key="5">
    <source>
        <dbReference type="HAMAP-Rule" id="MF_02033"/>
    </source>
</evidence>
<keyword evidence="4 5" id="KW-0131">Cell cycle</keyword>
<keyword evidence="1 5" id="KW-1003">Cell membrane</keyword>
<dbReference type="GO" id="GO:0009898">
    <property type="term" value="C:cytoplasmic side of plasma membrane"/>
    <property type="evidence" value="ECO:0007669"/>
    <property type="project" value="UniProtKB-UniRule"/>
</dbReference>
<reference evidence="8 9" key="2">
    <citation type="journal article" date="2010" name="J. Bacteriol.">
        <title>Genome sequence of the polysaccharide-degrading, thermophilic anaerobe Spirochaeta thermophila DSM 6192.</title>
        <authorList>
            <person name="Angelov A."/>
            <person name="Liebl S."/>
            <person name="Ballschmiter M."/>
            <person name="Bomeke M."/>
            <person name="Lehmann R."/>
            <person name="Liesegang H."/>
            <person name="Daniel R."/>
            <person name="Liebl W."/>
        </authorList>
    </citation>
    <scope>NUCLEOTIDE SEQUENCE [LARGE SCALE GENOMIC DNA]</scope>
    <source>
        <strain evidence="9">ATCC 49972 / DSM 6192 / RI 19.B1</strain>
    </source>
</reference>
<comment type="subcellular location">
    <subcellularLocation>
        <location evidence="5">Cell inner membrane</location>
        <topology evidence="5">Peripheral membrane protein</topology>
        <orientation evidence="5">Cytoplasmic side</orientation>
    </subcellularLocation>
    <text evidence="5">Localizes to the Z ring in an FtsZ-dependent manner. Targeted to the membrane through a conserved C-terminal amphipathic helix.</text>
</comment>
<dbReference type="InterPro" id="IPR020823">
    <property type="entry name" value="Cell_div_FtsA"/>
</dbReference>
<dbReference type="InterPro" id="IPR050696">
    <property type="entry name" value="FtsA/MreB"/>
</dbReference>
<dbReference type="HAMAP" id="MF_02033">
    <property type="entry name" value="FtsA"/>
    <property type="match status" value="1"/>
</dbReference>
<comment type="function">
    <text evidence="5 6">Cell division protein that is involved in the assembly of the Z ring. May serve as a membrane anchor for the Z ring.</text>
</comment>
<dbReference type="Pfam" id="PF02491">
    <property type="entry name" value="SHS2_FTSA"/>
    <property type="match status" value="1"/>
</dbReference>
<evidence type="ECO:0000256" key="1">
    <source>
        <dbReference type="ARBA" id="ARBA00022475"/>
    </source>
</evidence>
<keyword evidence="5" id="KW-0997">Cell inner membrane</keyword>
<comment type="similarity">
    <text evidence="5 6">Belongs to the FtsA/MreB family.</text>
</comment>
<evidence type="ECO:0000256" key="2">
    <source>
        <dbReference type="ARBA" id="ARBA00022618"/>
    </source>
</evidence>
<gene>
    <name evidence="5 8" type="primary">ftsA</name>
    <name evidence="8" type="ordered locus">STHERM_c08980</name>
</gene>
<name>E0RS58_WINT6</name>
<evidence type="ECO:0000256" key="6">
    <source>
        <dbReference type="PIRNR" id="PIRNR003101"/>
    </source>
</evidence>
<organism evidence="8 9">
    <name type="scientific">Winmispira thermophila (strain ATCC 49972 / DSM 6192 / RI 19.B1)</name>
    <name type="common">Spirochaeta thermophila</name>
    <dbReference type="NCBI Taxonomy" id="665571"/>
    <lineage>
        <taxon>Bacteria</taxon>
        <taxon>Pseudomonadati</taxon>
        <taxon>Spirochaetota</taxon>
        <taxon>Spirochaetia</taxon>
        <taxon>Winmispirales</taxon>
        <taxon>Winmispiraceae</taxon>
        <taxon>Winmispira</taxon>
    </lineage>
</organism>
<proteinExistence type="inferred from homology"/>
<evidence type="ECO:0000256" key="4">
    <source>
        <dbReference type="ARBA" id="ARBA00023306"/>
    </source>
</evidence>
<dbReference type="GO" id="GO:0032153">
    <property type="term" value="C:cell division site"/>
    <property type="evidence" value="ECO:0007669"/>
    <property type="project" value="UniProtKB-UniRule"/>
</dbReference>
<dbReference type="SMART" id="SM00842">
    <property type="entry name" value="FtsA"/>
    <property type="match status" value="1"/>
</dbReference>
<dbReference type="InterPro" id="IPR003494">
    <property type="entry name" value="SHS2_FtsA"/>
</dbReference>
<keyword evidence="2 5" id="KW-0132">Cell division</keyword>
<evidence type="ECO:0000259" key="7">
    <source>
        <dbReference type="SMART" id="SM00842"/>
    </source>
</evidence>
<dbReference type="eggNOG" id="COG0849">
    <property type="taxonomic scope" value="Bacteria"/>
</dbReference>
<dbReference type="KEGG" id="sta:STHERM_c08980"/>
<dbReference type="PaxDb" id="665571-STHERM_c08980"/>
<dbReference type="Proteomes" id="UP000001296">
    <property type="component" value="Chromosome"/>
</dbReference>
<dbReference type="PANTHER" id="PTHR32432:SF4">
    <property type="entry name" value="CELL DIVISION PROTEIN FTSA"/>
    <property type="match status" value="1"/>
</dbReference>
<reference key="1">
    <citation type="submission" date="2009-08" db="EMBL/GenBank/DDBJ databases">
        <title>The genome sequence of Spirochaeta thermophila DSM6192.</title>
        <authorList>
            <person name="Angelov A."/>
            <person name="Mientus M."/>
            <person name="Wittenberg S."/>
            <person name="Lehmann R."/>
            <person name="Liesegang H."/>
            <person name="Daniel R."/>
            <person name="Liebl W."/>
        </authorList>
    </citation>
    <scope>NUCLEOTIDE SEQUENCE</scope>
    <source>
        <strain>DSM 6192</strain>
    </source>
</reference>
<accession>E0RS58</accession>
<dbReference type="GO" id="GO:0043093">
    <property type="term" value="P:FtsZ-dependent cytokinesis"/>
    <property type="evidence" value="ECO:0007669"/>
    <property type="project" value="UniProtKB-UniRule"/>
</dbReference>
<dbReference type="PIRSF" id="PIRSF003101">
    <property type="entry name" value="FtsA"/>
    <property type="match status" value="1"/>
</dbReference>
<dbReference type="Gene3D" id="3.30.1490.110">
    <property type="match status" value="1"/>
</dbReference>
<evidence type="ECO:0000313" key="9">
    <source>
        <dbReference type="Proteomes" id="UP000001296"/>
    </source>
</evidence>
<comment type="subunit">
    <text evidence="5">Self-interacts. Interacts with FtsZ.</text>
</comment>
<dbReference type="NCBIfam" id="TIGR01174">
    <property type="entry name" value="ftsA"/>
    <property type="match status" value="1"/>
</dbReference>
<dbReference type="EMBL" id="CP001698">
    <property type="protein sequence ID" value="ADN01845.1"/>
    <property type="molecule type" value="Genomic_DNA"/>
</dbReference>
<dbReference type="Pfam" id="PF14450">
    <property type="entry name" value="FtsA"/>
    <property type="match status" value="1"/>
</dbReference>
<evidence type="ECO:0000256" key="3">
    <source>
        <dbReference type="ARBA" id="ARBA00023136"/>
    </source>
</evidence>
<dbReference type="Gene3D" id="3.30.420.40">
    <property type="match status" value="2"/>
</dbReference>
<evidence type="ECO:0000313" key="8">
    <source>
        <dbReference type="EMBL" id="ADN01845.1"/>
    </source>
</evidence>
<feature type="domain" description="SHS2" evidence="7">
    <location>
        <begin position="5"/>
        <end position="195"/>
    </location>
</feature>
<dbReference type="PANTHER" id="PTHR32432">
    <property type="entry name" value="CELL DIVISION PROTEIN FTSA-RELATED"/>
    <property type="match status" value="1"/>
</dbReference>
<dbReference type="RefSeq" id="WP_013313686.1">
    <property type="nucleotide sequence ID" value="NC_014484.1"/>
</dbReference>
<dbReference type="HOGENOM" id="CLU_037850_3_2_12"/>
<dbReference type="SUPFAM" id="SSF53067">
    <property type="entry name" value="Actin-like ATPase domain"/>
    <property type="match status" value="2"/>
</dbReference>
<keyword evidence="3 5" id="KW-0472">Membrane</keyword>